<dbReference type="CDD" id="cd00067">
    <property type="entry name" value="GAL4"/>
    <property type="match status" value="1"/>
</dbReference>
<proteinExistence type="predicted"/>
<dbReference type="Pfam" id="PF00172">
    <property type="entry name" value="Zn_clus"/>
    <property type="match status" value="1"/>
</dbReference>
<accession>A0A0F2MH39</accession>
<dbReference type="VEuPathDB" id="FungiDB:SPSK_07507"/>
<dbReference type="PANTHER" id="PTHR47784">
    <property type="entry name" value="STEROL UPTAKE CONTROL PROTEIN 2"/>
    <property type="match status" value="1"/>
</dbReference>
<evidence type="ECO:0000256" key="1">
    <source>
        <dbReference type="ARBA" id="ARBA00023242"/>
    </source>
</evidence>
<dbReference type="InterPro" id="IPR053157">
    <property type="entry name" value="Sterol_Uptake_Regulator"/>
</dbReference>
<dbReference type="GeneID" id="27669446"/>
<dbReference type="PANTHER" id="PTHR47784:SF9">
    <property type="entry name" value="ZN(II)2CYS6 TRANSCRIPTION FACTOR (EUROFUNG)"/>
    <property type="match status" value="1"/>
</dbReference>
<dbReference type="InterPro" id="IPR036864">
    <property type="entry name" value="Zn2-C6_fun-type_DNA-bd_sf"/>
</dbReference>
<evidence type="ECO:0000259" key="3">
    <source>
        <dbReference type="SMART" id="SM00066"/>
    </source>
</evidence>
<dbReference type="InterPro" id="IPR001138">
    <property type="entry name" value="Zn2Cys6_DnaBD"/>
</dbReference>
<dbReference type="AlphaFoldDB" id="A0A0F2MH39"/>
<dbReference type="GO" id="GO:0001228">
    <property type="term" value="F:DNA-binding transcription activator activity, RNA polymerase II-specific"/>
    <property type="evidence" value="ECO:0007669"/>
    <property type="project" value="TreeGrafter"/>
</dbReference>
<dbReference type="GO" id="GO:0008270">
    <property type="term" value="F:zinc ion binding"/>
    <property type="evidence" value="ECO:0007669"/>
    <property type="project" value="InterPro"/>
</dbReference>
<organism evidence="4 5">
    <name type="scientific">Sporothrix schenckii 1099-18</name>
    <dbReference type="NCBI Taxonomy" id="1397361"/>
    <lineage>
        <taxon>Eukaryota</taxon>
        <taxon>Fungi</taxon>
        <taxon>Dikarya</taxon>
        <taxon>Ascomycota</taxon>
        <taxon>Pezizomycotina</taxon>
        <taxon>Sordariomycetes</taxon>
        <taxon>Sordariomycetidae</taxon>
        <taxon>Ophiostomatales</taxon>
        <taxon>Ophiostomataceae</taxon>
        <taxon>Sporothrix</taxon>
    </lineage>
</organism>
<reference evidence="4 5" key="2">
    <citation type="journal article" date="2015" name="Eukaryot. Cell">
        <title>Asexual propagation of a virulent clone complex in a human and feline outbreak of sporotrichosis.</title>
        <authorList>
            <person name="Teixeira Mde M."/>
            <person name="Rodrigues A.M."/>
            <person name="Tsui C.K."/>
            <person name="de Almeida L.G."/>
            <person name="Van Diepeningen A.D."/>
            <person name="van den Ende B.G."/>
            <person name="Fernandes G.F."/>
            <person name="Kano R."/>
            <person name="Hamelin R.C."/>
            <person name="Lopes-Bezerra L.M."/>
            <person name="Vasconcelos A.T."/>
            <person name="de Hoog S."/>
            <person name="de Camargo Z.P."/>
            <person name="Felipe M.S."/>
        </authorList>
    </citation>
    <scope>NUCLEOTIDE SEQUENCE [LARGE SCALE GENOMIC DNA]</scope>
    <source>
        <strain evidence="4 5">1099-18</strain>
    </source>
</reference>
<dbReference type="OrthoDB" id="3031538at2759"/>
<comment type="caution">
    <text evidence="4">The sequence shown here is derived from an EMBL/GenBank/DDBJ whole genome shotgun (WGS) entry which is preliminary data.</text>
</comment>
<dbReference type="SMART" id="SM00066">
    <property type="entry name" value="GAL4"/>
    <property type="match status" value="1"/>
</dbReference>
<protein>
    <submittedName>
        <fullName evidence="4">C6 finger domain protein</fullName>
    </submittedName>
</protein>
<feature type="region of interest" description="Disordered" evidence="2">
    <location>
        <begin position="82"/>
        <end position="119"/>
    </location>
</feature>
<dbReference type="RefSeq" id="XP_016591679.1">
    <property type="nucleotide sequence ID" value="XM_016734169.1"/>
</dbReference>
<reference evidence="4 5" key="1">
    <citation type="journal article" date="2014" name="BMC Genomics">
        <title>Comparative genomics of the major fungal agents of human and animal Sporotrichosis: Sporothrix schenckii and Sporothrix brasiliensis.</title>
        <authorList>
            <person name="Teixeira M.M."/>
            <person name="de Almeida L.G."/>
            <person name="Kubitschek-Barreira P."/>
            <person name="Alves F.L."/>
            <person name="Kioshima E.S."/>
            <person name="Abadio A.K."/>
            <person name="Fernandes L."/>
            <person name="Derengowski L.S."/>
            <person name="Ferreira K.S."/>
            <person name="Souza R.C."/>
            <person name="Ruiz J.C."/>
            <person name="de Andrade N.C."/>
            <person name="Paes H.C."/>
            <person name="Nicola A.M."/>
            <person name="Albuquerque P."/>
            <person name="Gerber A.L."/>
            <person name="Martins V.P."/>
            <person name="Peconick L.D."/>
            <person name="Neto A.V."/>
            <person name="Chaucanez C.B."/>
            <person name="Silva P.A."/>
            <person name="Cunha O.L."/>
            <person name="de Oliveira F.F."/>
            <person name="dos Santos T.C."/>
            <person name="Barros A.L."/>
            <person name="Soares M.A."/>
            <person name="de Oliveira L.M."/>
            <person name="Marini M.M."/>
            <person name="Villalobos-Duno H."/>
            <person name="Cunha M.M."/>
            <person name="de Hoog S."/>
            <person name="da Silveira J.F."/>
            <person name="Henrissat B."/>
            <person name="Nino-Vega G.A."/>
            <person name="Cisalpino P.S."/>
            <person name="Mora-Montes H.M."/>
            <person name="Almeida S.R."/>
            <person name="Stajich J.E."/>
            <person name="Lopes-Bezerra L.M."/>
            <person name="Vasconcelos A.T."/>
            <person name="Felipe M.S."/>
        </authorList>
    </citation>
    <scope>NUCLEOTIDE SEQUENCE [LARGE SCALE GENOMIC DNA]</scope>
    <source>
        <strain evidence="4 5">1099-18</strain>
    </source>
</reference>
<name>A0A0F2MH39_SPOSC</name>
<dbReference type="Gene3D" id="4.10.240.10">
    <property type="entry name" value="Zn(2)-C6 fungal-type DNA-binding domain"/>
    <property type="match status" value="1"/>
</dbReference>
<dbReference type="Proteomes" id="UP000033710">
    <property type="component" value="Unassembled WGS sequence"/>
</dbReference>
<dbReference type="SMR" id="A0A0F2MH39"/>
<dbReference type="EMBL" id="AXCR01000004">
    <property type="protein sequence ID" value="KJR89003.1"/>
    <property type="molecule type" value="Genomic_DNA"/>
</dbReference>
<dbReference type="KEGG" id="ssck:SPSK_07507"/>
<evidence type="ECO:0000256" key="2">
    <source>
        <dbReference type="SAM" id="MobiDB-lite"/>
    </source>
</evidence>
<feature type="domain" description="Zn(2)-C6 fungal-type" evidence="3">
    <location>
        <begin position="16"/>
        <end position="62"/>
    </location>
</feature>
<sequence>MSTVAVRANPHLFTRRKSRFGCRNCKLRKVKPQCDETRPHCTKCSKYGVLCNFTLTIPDLQPISEKRSGPSKHQLAEIVGDAGEASTAEKPSPTSNNTEHALQLRRRPRPTIRSAPSNGIWASDGHTQYMLDTQDCVLFTKFRSRTLYSLGGQAMVDIYENYMLEKCFAHPFLMHGTLAVAAVHDRYLFDEQSSTSVVPYGPSRPRTRAGRELFHVARCTSLFNDWLSQPMTEDRKDPIWSGAGMLSILTFASSTARRPEDAWPLGPPEPSSDLEWLRLGAGKMTLWHMLNPMREGSVFRPMFQVLGDPHGKTSPVPRVGNEGLLPDLARICGIDEYSTRETNPYFVVAHSLSRLLSLSYDNASLGKVLMVAGKMHDAFEVLLHQRDPVALLLLCLWYGKAGQCKWWIAFRTRYEIPAICQYLNVWHADKVAIHKLLRQFGIPERDYVQYNYI</sequence>
<keyword evidence="1" id="KW-0539">Nucleus</keyword>
<evidence type="ECO:0000313" key="5">
    <source>
        <dbReference type="Proteomes" id="UP000033710"/>
    </source>
</evidence>
<dbReference type="SUPFAM" id="SSF57701">
    <property type="entry name" value="Zn2/Cys6 DNA-binding domain"/>
    <property type="match status" value="1"/>
</dbReference>
<gene>
    <name evidence="4" type="ORF">SPSK_07507</name>
</gene>
<evidence type="ECO:0000313" key="4">
    <source>
        <dbReference type="EMBL" id="KJR89003.1"/>
    </source>
</evidence>